<evidence type="ECO:0000256" key="1">
    <source>
        <dbReference type="ARBA" id="ARBA00004123"/>
    </source>
</evidence>
<feature type="site" description="Interaction with histone H4 N-terminus" evidence="17">
    <location>
        <position position="166"/>
    </location>
</feature>
<evidence type="ECO:0000256" key="12">
    <source>
        <dbReference type="ARBA" id="ARBA00023315"/>
    </source>
</evidence>
<dbReference type="Pfam" id="PF21184">
    <property type="entry name" value="HAT1_C_fung"/>
    <property type="match status" value="1"/>
</dbReference>
<evidence type="ECO:0000256" key="16">
    <source>
        <dbReference type="PIRSR" id="PIRSR038084-2"/>
    </source>
</evidence>
<name>W6MMP9_9ASCO</name>
<dbReference type="SUPFAM" id="SSF55729">
    <property type="entry name" value="Acyl-CoA N-acyltransferases (Nat)"/>
    <property type="match status" value="1"/>
</dbReference>
<dbReference type="InterPro" id="IPR013523">
    <property type="entry name" value="Hist_AcTrfase_HAT1_C"/>
</dbReference>
<organism evidence="19 20">
    <name type="scientific">Kuraishia capsulata CBS 1993</name>
    <dbReference type="NCBI Taxonomy" id="1382522"/>
    <lineage>
        <taxon>Eukaryota</taxon>
        <taxon>Fungi</taxon>
        <taxon>Dikarya</taxon>
        <taxon>Ascomycota</taxon>
        <taxon>Saccharomycotina</taxon>
        <taxon>Pichiomycetes</taxon>
        <taxon>Pichiales</taxon>
        <taxon>Pichiaceae</taxon>
        <taxon>Kuraishia</taxon>
    </lineage>
</organism>
<evidence type="ECO:0000256" key="4">
    <source>
        <dbReference type="ARBA" id="ARBA00013184"/>
    </source>
</evidence>
<proteinExistence type="inferred from homology"/>
<dbReference type="GO" id="GO:0000781">
    <property type="term" value="C:chromosome, telomeric region"/>
    <property type="evidence" value="ECO:0007669"/>
    <property type="project" value="GOC"/>
</dbReference>
<protein>
    <recommendedName>
        <fullName evidence="5 14">Histone acetyltransferase type B catalytic subunit</fullName>
        <ecNumber evidence="4 14">2.3.1.48</ecNumber>
    </recommendedName>
</protein>
<feature type="region of interest" description="Interaction with histone H4 N-terminus" evidence="16">
    <location>
        <begin position="188"/>
        <end position="190"/>
    </location>
</feature>
<dbReference type="GO" id="GO:0006302">
    <property type="term" value="P:double-strand break repair"/>
    <property type="evidence" value="ECO:0007669"/>
    <property type="project" value="EnsemblFungi"/>
</dbReference>
<evidence type="ECO:0000256" key="11">
    <source>
        <dbReference type="ARBA" id="ARBA00023242"/>
    </source>
</evidence>
<comment type="catalytic activity">
    <reaction evidence="13 14">
        <text>L-lysyl-[protein] + acetyl-CoA = N(6)-acetyl-L-lysyl-[protein] + CoA + H(+)</text>
        <dbReference type="Rhea" id="RHEA:45948"/>
        <dbReference type="Rhea" id="RHEA-COMP:9752"/>
        <dbReference type="Rhea" id="RHEA-COMP:10731"/>
        <dbReference type="ChEBI" id="CHEBI:15378"/>
        <dbReference type="ChEBI" id="CHEBI:29969"/>
        <dbReference type="ChEBI" id="CHEBI:57287"/>
        <dbReference type="ChEBI" id="CHEBI:57288"/>
        <dbReference type="ChEBI" id="CHEBI:61930"/>
        <dbReference type="EC" id="2.3.1.48"/>
    </reaction>
</comment>
<dbReference type="GO" id="GO:0042393">
    <property type="term" value="F:histone binding"/>
    <property type="evidence" value="ECO:0007669"/>
    <property type="project" value="InterPro"/>
</dbReference>
<keyword evidence="7 14" id="KW-0808">Transferase</keyword>
<feature type="active site" description="Proton donor/acceptor" evidence="15">
    <location>
        <position position="255"/>
    </location>
</feature>
<dbReference type="Gene3D" id="3.40.630.30">
    <property type="match status" value="1"/>
</dbReference>
<evidence type="ECO:0000313" key="20">
    <source>
        <dbReference type="Proteomes" id="UP000019384"/>
    </source>
</evidence>
<evidence type="ECO:0000256" key="7">
    <source>
        <dbReference type="ARBA" id="ARBA00022679"/>
    </source>
</evidence>
<dbReference type="Gene3D" id="3.90.360.10">
    <property type="entry name" value="Histone acetyl transferase 1 (HAT1), N-terminal domain"/>
    <property type="match status" value="1"/>
</dbReference>
<dbReference type="GO" id="GO:0043997">
    <property type="term" value="F:histone H4K12 acetyltransferase activity"/>
    <property type="evidence" value="ECO:0007669"/>
    <property type="project" value="EnsemblFungi"/>
</dbReference>
<feature type="domain" description="Histone acetyl transferase HAT1 N-terminal" evidence="18">
    <location>
        <begin position="8"/>
        <end position="154"/>
    </location>
</feature>
<evidence type="ECO:0000256" key="17">
    <source>
        <dbReference type="PIRSR" id="PIRSR038084-3"/>
    </source>
</evidence>
<comment type="similarity">
    <text evidence="3 14">Belongs to the HAT1 family.</text>
</comment>
<feature type="binding site" evidence="16">
    <location>
        <begin position="220"/>
        <end position="222"/>
    </location>
    <ligand>
        <name>acetyl-CoA</name>
        <dbReference type="ChEBI" id="CHEBI:57288"/>
    </ligand>
</feature>
<feature type="region of interest" description="Interaction with histone H4 N-terminus" evidence="16">
    <location>
        <begin position="40"/>
        <end position="42"/>
    </location>
</feature>
<dbReference type="EMBL" id="HG793126">
    <property type="protein sequence ID" value="CDK26237.1"/>
    <property type="molecule type" value="Genomic_DNA"/>
</dbReference>
<evidence type="ECO:0000313" key="19">
    <source>
        <dbReference type="EMBL" id="CDK26237.1"/>
    </source>
</evidence>
<dbReference type="InterPro" id="IPR016181">
    <property type="entry name" value="Acyl_CoA_acyltransferase"/>
</dbReference>
<dbReference type="AlphaFoldDB" id="W6MMP9"/>
<dbReference type="RefSeq" id="XP_022458244.1">
    <property type="nucleotide sequence ID" value="XM_022604466.1"/>
</dbReference>
<evidence type="ECO:0000256" key="6">
    <source>
        <dbReference type="ARBA" id="ARBA00022490"/>
    </source>
</evidence>
<reference evidence="19" key="2">
    <citation type="submission" date="2014-02" db="EMBL/GenBank/DDBJ databases">
        <title>Complete DNA sequence of /Kuraishia capsulata/ illustrates novel genomic features among budding yeasts (/Saccharomycotina/).</title>
        <authorList>
            <person name="Morales L."/>
            <person name="Noel B."/>
            <person name="Porcel B."/>
            <person name="Marcet-Houben M."/>
            <person name="Hullo M-F."/>
            <person name="Sacerdot C."/>
            <person name="Tekaia F."/>
            <person name="Leh-Louis V."/>
            <person name="Despons L."/>
            <person name="Khanna V."/>
            <person name="Aury J-M."/>
            <person name="Barbe V."/>
            <person name="Couloux A."/>
            <person name="Labadie K."/>
            <person name="Pelletier E."/>
            <person name="Souciet J-L."/>
            <person name="Boekhout T."/>
            <person name="Gabaldon T."/>
            <person name="Wincker P."/>
            <person name="Dujon B."/>
        </authorList>
    </citation>
    <scope>NUCLEOTIDE SEQUENCE</scope>
    <source>
        <strain evidence="19">CBS 1993</strain>
    </source>
</reference>
<dbReference type="GO" id="GO:0031509">
    <property type="term" value="P:subtelomeric heterochromatin formation"/>
    <property type="evidence" value="ECO:0007669"/>
    <property type="project" value="EnsemblFungi"/>
</dbReference>
<dbReference type="EC" id="2.3.1.48" evidence="4 14"/>
<keyword evidence="8" id="KW-0227">DNA damage</keyword>
<dbReference type="FunFam" id="3.40.630.30:FF:000114">
    <property type="entry name" value="Histone acetyltransferase type B catalytic subunit"/>
    <property type="match status" value="1"/>
</dbReference>
<evidence type="ECO:0000256" key="5">
    <source>
        <dbReference type="ARBA" id="ARBA00021268"/>
    </source>
</evidence>
<evidence type="ECO:0000256" key="8">
    <source>
        <dbReference type="ARBA" id="ARBA00022763"/>
    </source>
</evidence>
<dbReference type="PANTHER" id="PTHR12046">
    <property type="entry name" value="HISTONE ACETYLTRANSFERASE TYPE B CATALYTIC SUBUNIT"/>
    <property type="match status" value="1"/>
</dbReference>
<comment type="subcellular location">
    <subcellularLocation>
        <location evidence="2 14">Cytoplasm</location>
    </subcellularLocation>
    <subcellularLocation>
        <location evidence="1 14">Nucleus</location>
    </subcellularLocation>
</comment>
<dbReference type="Proteomes" id="UP000019384">
    <property type="component" value="Unassembled WGS sequence"/>
</dbReference>
<evidence type="ECO:0000256" key="9">
    <source>
        <dbReference type="ARBA" id="ARBA00022853"/>
    </source>
</evidence>
<dbReference type="GeneID" id="34519632"/>
<gene>
    <name evidence="19" type="ORF">KUCA_T00002208001</name>
</gene>
<evidence type="ECO:0000256" key="10">
    <source>
        <dbReference type="ARBA" id="ARBA00023204"/>
    </source>
</evidence>
<evidence type="ECO:0000256" key="15">
    <source>
        <dbReference type="PIRSR" id="PIRSR038084-1"/>
    </source>
</evidence>
<keyword evidence="11 14" id="KW-0539">Nucleus</keyword>
<dbReference type="HOGENOM" id="CLU_036024_2_1_1"/>
<keyword evidence="6 14" id="KW-0963">Cytoplasm</keyword>
<dbReference type="Gene3D" id="1.10.10.390">
    <property type="match status" value="1"/>
</dbReference>
<dbReference type="GO" id="GO:0005634">
    <property type="term" value="C:nucleus"/>
    <property type="evidence" value="ECO:0007669"/>
    <property type="project" value="UniProtKB-SubCell"/>
</dbReference>
<dbReference type="GO" id="GO:0000123">
    <property type="term" value="C:histone acetyltransferase complex"/>
    <property type="evidence" value="ECO:0007669"/>
    <property type="project" value="EnsemblFungi"/>
</dbReference>
<dbReference type="OrthoDB" id="10253098at2759"/>
<keyword evidence="10" id="KW-0234">DNA repair</keyword>
<keyword evidence="20" id="KW-1185">Reference proteome</keyword>
<feature type="binding site" evidence="16">
    <location>
        <position position="267"/>
    </location>
    <ligand>
        <name>acetyl-CoA</name>
        <dbReference type="ChEBI" id="CHEBI:57288"/>
    </ligand>
</feature>
<reference evidence="19" key="1">
    <citation type="submission" date="2013-12" db="EMBL/GenBank/DDBJ databases">
        <authorList>
            <person name="Genoscope - CEA"/>
        </authorList>
    </citation>
    <scope>NUCLEOTIDE SEQUENCE</scope>
    <source>
        <strain evidence="19">CBS 1993</strain>
    </source>
</reference>
<keyword evidence="9" id="KW-0156">Chromatin regulator</keyword>
<evidence type="ECO:0000256" key="13">
    <source>
        <dbReference type="ARBA" id="ARBA00048017"/>
    </source>
</evidence>
<evidence type="ECO:0000256" key="3">
    <source>
        <dbReference type="ARBA" id="ARBA00010543"/>
    </source>
</evidence>
<dbReference type="GO" id="GO:0043995">
    <property type="term" value="F:histone H4K5 acetyltransferase activity"/>
    <property type="evidence" value="ECO:0007669"/>
    <property type="project" value="EnsemblFungi"/>
</dbReference>
<dbReference type="PIRSF" id="PIRSF038084">
    <property type="entry name" value="HAT-B_cat"/>
    <property type="match status" value="1"/>
</dbReference>
<keyword evidence="12 14" id="KW-0012">Acyltransferase</keyword>
<sequence>MSFDPDKWTVSSNDALQISLAEPQGAFSFRPAFTYPVFGDSEQIFGYKDLKIALAFDCAALFPFLSVTYSSKLENHDDIIDVQAKLLEFLPKETIISDENKWLDVVEADKFEIPGTKIKTYHRGDEEFSIYKSTLSEASKLHLRIRIFVLLFIEAASYIDETDPVWEIYLVYKTSGEKPSFVGFSTVYSYWYFESMEKHDLVALKNDVLDLKIRKKISQFVILPPYQQKGHGRELYSGMVEQFLQDDQVLEICVEDPSEQFDDLRDRCDLERLYREGVFSEENDFTSGLDVSAWIKKVISKTKLEKRQFARLVEMAMLKNEFGTKEIRLKIKRRLYVKNKDSLVELDIPTRKDKLQTAYQRLEEDYLRILERVNIGSKKRKLAT</sequence>
<evidence type="ECO:0000256" key="2">
    <source>
        <dbReference type="ARBA" id="ARBA00004496"/>
    </source>
</evidence>
<accession>W6MMP9</accession>
<dbReference type="InterPro" id="IPR037113">
    <property type="entry name" value="Hat1_N_sf"/>
</dbReference>
<comment type="subunit">
    <text evidence="14">Component of the HAT-B complex composed of at least HAT1 and HAT2. The HAT-B complex binds to histone H4 tail.</text>
</comment>
<dbReference type="GO" id="GO:0003682">
    <property type="term" value="F:chromatin binding"/>
    <property type="evidence" value="ECO:0007669"/>
    <property type="project" value="EnsemblFungi"/>
</dbReference>
<evidence type="ECO:0000256" key="14">
    <source>
        <dbReference type="PIRNR" id="PIRNR038084"/>
    </source>
</evidence>
<evidence type="ECO:0000259" key="18">
    <source>
        <dbReference type="Pfam" id="PF10394"/>
    </source>
</evidence>
<comment type="function">
    <text evidence="14">Catalytic component of the histone acetylase B (HAT-B) complex. Has intrinsic substrate specificity that modifies lysine in recognition sequence GXGKXG. Involved in DNA double-strand break repair.</text>
</comment>
<dbReference type="STRING" id="1382522.W6MMP9"/>
<dbReference type="GO" id="GO:0005737">
    <property type="term" value="C:cytoplasm"/>
    <property type="evidence" value="ECO:0007669"/>
    <property type="project" value="UniProtKB-SubCell"/>
</dbReference>
<dbReference type="Pfam" id="PF10394">
    <property type="entry name" value="Hat1_N"/>
    <property type="match status" value="1"/>
</dbReference>
<dbReference type="InterPro" id="IPR017380">
    <property type="entry name" value="Hist_AcTrfase_B-typ_cat-su"/>
</dbReference>
<dbReference type="GO" id="GO:0043996">
    <property type="term" value="F:histone H4K8 acetyltransferase activity"/>
    <property type="evidence" value="ECO:0007669"/>
    <property type="project" value="EnsemblFungi"/>
</dbReference>
<dbReference type="InterPro" id="IPR019467">
    <property type="entry name" value="Hat1_N"/>
</dbReference>